<comment type="caution">
    <text evidence="2">The sequence shown here is derived from an EMBL/GenBank/DDBJ whole genome shotgun (WGS) entry which is preliminary data.</text>
</comment>
<dbReference type="AlphaFoldDB" id="A0A3D9HAK4"/>
<proteinExistence type="predicted"/>
<evidence type="ECO:0000313" key="3">
    <source>
        <dbReference type="Proteomes" id="UP000256980"/>
    </source>
</evidence>
<evidence type="ECO:0008006" key="4">
    <source>
        <dbReference type="Google" id="ProtNLM"/>
    </source>
</evidence>
<keyword evidence="1" id="KW-0812">Transmembrane</keyword>
<name>A0A3D9HAK4_9FLAO</name>
<protein>
    <recommendedName>
        <fullName evidence="4">RING-type E3 ubiquitin transferase</fullName>
    </recommendedName>
</protein>
<dbReference type="RefSeq" id="WP_115815646.1">
    <property type="nucleotide sequence ID" value="NZ_QRDV01000001.1"/>
</dbReference>
<evidence type="ECO:0000313" key="2">
    <source>
        <dbReference type="EMBL" id="RED46514.1"/>
    </source>
</evidence>
<keyword evidence="3" id="KW-1185">Reference proteome</keyword>
<accession>A0A3D9HAK4</accession>
<feature type="transmembrane region" description="Helical" evidence="1">
    <location>
        <begin position="13"/>
        <end position="33"/>
    </location>
</feature>
<organism evidence="2 3">
    <name type="scientific">Winogradskyella eximia</name>
    <dbReference type="NCBI Taxonomy" id="262006"/>
    <lineage>
        <taxon>Bacteria</taxon>
        <taxon>Pseudomonadati</taxon>
        <taxon>Bacteroidota</taxon>
        <taxon>Flavobacteriia</taxon>
        <taxon>Flavobacteriales</taxon>
        <taxon>Flavobacteriaceae</taxon>
        <taxon>Winogradskyella</taxon>
    </lineage>
</organism>
<dbReference type="Proteomes" id="UP000256980">
    <property type="component" value="Unassembled WGS sequence"/>
</dbReference>
<sequence length="234" mass="26785">MNSSIITLQNSNYLFPVLIIFALVIGLAISYYFSTKNIILRTLQKSPHKSINKIRENDYAKIIGKAKYVHQPLIAPLSGRPCVYYHVKIEKKVKNSWSTYVEDKKIQDFFIESGNELAFINTTQANKFSQMYLVKDHKVQSGFLNDPSLKLENYLKTLGKSSTSLLGFNKTLRYNEGVIELDEKIAIKGIAKWKSLSEPIEGYSYSKILHIYGSETQKFIITDLPEVTQKSRNT</sequence>
<evidence type="ECO:0000256" key="1">
    <source>
        <dbReference type="SAM" id="Phobius"/>
    </source>
</evidence>
<dbReference type="OrthoDB" id="1116096at2"/>
<reference evidence="2 3" key="1">
    <citation type="submission" date="2018-07" db="EMBL/GenBank/DDBJ databases">
        <title>Genomic Encyclopedia of Type Strains, Phase III (KMG-III): the genomes of soil and plant-associated and newly described type strains.</title>
        <authorList>
            <person name="Whitman W."/>
        </authorList>
    </citation>
    <scope>NUCLEOTIDE SEQUENCE [LARGE SCALE GENOMIC DNA]</scope>
    <source>
        <strain evidence="2 3">CECT 7946</strain>
    </source>
</reference>
<keyword evidence="1" id="KW-0472">Membrane</keyword>
<gene>
    <name evidence="2" type="ORF">DFQ10_101285</name>
</gene>
<dbReference type="EMBL" id="QRDV01000001">
    <property type="protein sequence ID" value="RED46514.1"/>
    <property type="molecule type" value="Genomic_DNA"/>
</dbReference>
<keyword evidence="1" id="KW-1133">Transmembrane helix</keyword>